<reference evidence="3 6" key="1">
    <citation type="journal article" date="2019" name="Nat. Microbiol.">
        <title>Genomic variation and strain-specific functional adaptation in the human gut microbiome during early life.</title>
        <authorList>
            <person name="Vatanen T."/>
            <person name="Plichta D.R."/>
            <person name="Somani J."/>
            <person name="Munch P.C."/>
            <person name="Arthur T.D."/>
            <person name="Hall A.B."/>
            <person name="Rudolf S."/>
            <person name="Oakeley E.J."/>
            <person name="Ke X."/>
            <person name="Young R.A."/>
            <person name="Haiser H.J."/>
            <person name="Kolde R."/>
            <person name="Yassour M."/>
            <person name="Luopajarvi K."/>
            <person name="Siljander H."/>
            <person name="Virtanen S.M."/>
            <person name="Ilonen J."/>
            <person name="Uibo R."/>
            <person name="Tillmann V."/>
            <person name="Mokurov S."/>
            <person name="Dorshakova N."/>
            <person name="Porter J.A."/>
            <person name="McHardy A.C."/>
            <person name="Lahdesmaki H."/>
            <person name="Vlamakis H."/>
            <person name="Huttenhower C."/>
            <person name="Knip M."/>
            <person name="Xavier R.J."/>
        </authorList>
    </citation>
    <scope>NUCLEOTIDE SEQUENCE [LARGE SCALE GENOMIC DNA]</scope>
    <source>
        <strain evidence="3 6">RJX1047</strain>
    </source>
</reference>
<reference evidence="1" key="4">
    <citation type="submission" date="2022-01" db="EMBL/GenBank/DDBJ databases">
        <title>Novel bile acid biosynthetic pathways are enriched in the microbiome of centenarians.</title>
        <authorList>
            <person name="Sato Y."/>
            <person name="Atarashi K."/>
            <person name="Plichta R.D."/>
            <person name="Arai Y."/>
            <person name="Sasajima S."/>
            <person name="Kearney M.S."/>
            <person name="Suda W."/>
            <person name="Takeshita K."/>
            <person name="Sasaki T."/>
            <person name="Okamoto S."/>
            <person name="Skelly N.A."/>
            <person name="Okamura Y."/>
            <person name="Vlamakis H."/>
            <person name="Li Y."/>
            <person name="Tanoue T."/>
            <person name="Takei H."/>
            <person name="Nittono H."/>
            <person name="Narushima S."/>
            <person name="Irie J."/>
            <person name="Itoh H."/>
            <person name="Moriya K."/>
            <person name="Sugiura Y."/>
            <person name="Suematsu M."/>
            <person name="Moritoki N."/>
            <person name="Shibata S."/>
            <person name="Littman R.D."/>
            <person name="Fischbach A.M."/>
            <person name="Uwamino Y."/>
            <person name="Inoue T."/>
            <person name="Honda A."/>
            <person name="Hattori M."/>
            <person name="Murai T."/>
            <person name="Xavier J.R."/>
            <person name="Hirose N."/>
            <person name="Honda K."/>
        </authorList>
    </citation>
    <scope>NUCLEOTIDE SEQUENCE</scope>
    <source>
        <strain evidence="1">CE91-St7</strain>
    </source>
</reference>
<sequence>MKNETKESQNTARASVVINIHGGNNQILPNATEVVQNFYGAEFAHVRTQNNGMEEKEEDEAVRIARGTLCIYYSDDWELNDIIRRIADCRSASDLANLVVNDMHKHTILTAERMVSKDFIEALQQFLTFKSGTSTGNIRTQINNVRRE</sequence>
<evidence type="ECO:0000313" key="1">
    <source>
        <dbReference type="EMBL" id="GKH82919.1"/>
    </source>
</evidence>
<evidence type="ECO:0000313" key="2">
    <source>
        <dbReference type="EMBL" id="QJR77159.1"/>
    </source>
</evidence>
<dbReference type="EMBL" id="CP046176">
    <property type="protein sequence ID" value="QJR77159.1"/>
    <property type="molecule type" value="Genomic_DNA"/>
</dbReference>
<reference evidence="2 8" key="3">
    <citation type="submission" date="2019-11" db="EMBL/GenBank/DDBJ databases">
        <title>Complete genome sequence of Bacteroides dorei DSM 17855.</title>
        <authorList>
            <person name="Russell J.T."/>
        </authorList>
    </citation>
    <scope>NUCLEOTIDE SEQUENCE [LARGE SCALE GENOMIC DNA]</scope>
    <source>
        <strain evidence="2 8">DSM 17855</strain>
    </source>
</reference>
<dbReference type="Proteomes" id="UP000315833">
    <property type="component" value="Unassembled WGS sequence"/>
</dbReference>
<organism evidence="3 6">
    <name type="scientific">Phocaeicola dorei</name>
    <dbReference type="NCBI Taxonomy" id="357276"/>
    <lineage>
        <taxon>Bacteria</taxon>
        <taxon>Pseudomonadati</taxon>
        <taxon>Bacteroidota</taxon>
        <taxon>Bacteroidia</taxon>
        <taxon>Bacteroidales</taxon>
        <taxon>Bacteroidaceae</taxon>
        <taxon>Phocaeicola</taxon>
    </lineage>
</organism>
<gene>
    <name evidence="1" type="ORF">CE91St7_38030</name>
    <name evidence="3" type="ORF">E1I98_03080</name>
    <name evidence="4" type="ORF">FSA04_21725</name>
    <name evidence="2" type="ORF">GKD17_12540</name>
    <name evidence="5" type="ORF">QNN11_14555</name>
</gene>
<dbReference type="AlphaFoldDB" id="A0A076IR64"/>
<dbReference type="Proteomes" id="UP001055104">
    <property type="component" value="Unassembled WGS sequence"/>
</dbReference>
<reference evidence="4 7" key="2">
    <citation type="submission" date="2019-07" db="EMBL/GenBank/DDBJ databases">
        <title>Genome sequencing of Bacteroides dorei iSURF_12.</title>
        <authorList>
            <person name="Sevigny J.L."/>
            <person name="Ruoff K.L."/>
            <person name="Price C.E."/>
            <person name="Valls R.A."/>
            <person name="O'Toole G.A."/>
        </authorList>
    </citation>
    <scope>NUCLEOTIDE SEQUENCE [LARGE SCALE GENOMIC DNA]</scope>
    <source>
        <strain evidence="4 7">ANK132K_1B</strain>
    </source>
</reference>
<evidence type="ECO:0000313" key="6">
    <source>
        <dbReference type="Proteomes" id="UP000294527"/>
    </source>
</evidence>
<dbReference type="Proteomes" id="UP000294527">
    <property type="component" value="Unassembled WGS sequence"/>
</dbReference>
<accession>A0A076IR64</accession>
<dbReference type="RefSeq" id="WP_005852686.1">
    <property type="nucleotide sequence ID" value="NZ_BQOA01000001.1"/>
</dbReference>
<dbReference type="EMBL" id="VOIF01000044">
    <property type="protein sequence ID" value="TWV66026.1"/>
    <property type="molecule type" value="Genomic_DNA"/>
</dbReference>
<dbReference type="Proteomes" id="UP001177934">
    <property type="component" value="Chromosome"/>
</dbReference>
<evidence type="ECO:0000313" key="3">
    <source>
        <dbReference type="EMBL" id="TDA75413.1"/>
    </source>
</evidence>
<dbReference type="eggNOG" id="ENOG5033SZJ">
    <property type="taxonomic scope" value="Bacteria"/>
</dbReference>
<evidence type="ECO:0000313" key="7">
    <source>
        <dbReference type="Proteomes" id="UP000315833"/>
    </source>
</evidence>
<dbReference type="EMBL" id="SLTU01000001">
    <property type="protein sequence ID" value="TDA75413.1"/>
    <property type="molecule type" value="Genomic_DNA"/>
</dbReference>
<reference evidence="5" key="5">
    <citation type="journal article" date="2023" name="Nat. Commun.">
        <title>Identification of a novel Human Milk Oligosaccharides utilization cluster in the infant gut commensal Bacteroides dorei.</title>
        <authorList>
            <person name="Kijner S."/>
            <person name="Ennis D."/>
            <person name="Shmorak S."/>
            <person name="Florentin A."/>
            <person name="Yassour M."/>
        </authorList>
    </citation>
    <scope>NUCLEOTIDE SEQUENCE</scope>
    <source>
        <strain evidence="5">2</strain>
    </source>
</reference>
<name>A0A076IR64_9BACT</name>
<dbReference type="Proteomes" id="UP000500949">
    <property type="component" value="Chromosome"/>
</dbReference>
<evidence type="ECO:0000313" key="5">
    <source>
        <dbReference type="EMBL" id="WHX08697.1"/>
    </source>
</evidence>
<evidence type="ECO:0000313" key="8">
    <source>
        <dbReference type="Proteomes" id="UP000500949"/>
    </source>
</evidence>
<dbReference type="KEGG" id="bdo:EL88_10355"/>
<proteinExistence type="predicted"/>
<protein>
    <submittedName>
        <fullName evidence="3">Uncharacterized protein</fullName>
    </submittedName>
</protein>
<dbReference type="EMBL" id="BQOB01000001">
    <property type="protein sequence ID" value="GKH82919.1"/>
    <property type="molecule type" value="Genomic_DNA"/>
</dbReference>
<dbReference type="EMBL" id="CP126056">
    <property type="protein sequence ID" value="WHX08697.1"/>
    <property type="molecule type" value="Genomic_DNA"/>
</dbReference>
<dbReference type="GeneID" id="93447504"/>
<evidence type="ECO:0000313" key="4">
    <source>
        <dbReference type="EMBL" id="TWV66026.1"/>
    </source>
</evidence>